<feature type="transmembrane region" description="Helical" evidence="7">
    <location>
        <begin position="175"/>
        <end position="199"/>
    </location>
</feature>
<comment type="caution">
    <text evidence="9">The sequence shown here is derived from an EMBL/GenBank/DDBJ whole genome shotgun (WGS) entry which is preliminary data.</text>
</comment>
<keyword evidence="2" id="KW-1003">Cell membrane</keyword>
<evidence type="ECO:0000313" key="9">
    <source>
        <dbReference type="EMBL" id="PWE14540.1"/>
    </source>
</evidence>
<feature type="transmembrane region" description="Helical" evidence="7">
    <location>
        <begin position="318"/>
        <end position="340"/>
    </location>
</feature>
<evidence type="ECO:0000256" key="6">
    <source>
        <dbReference type="ARBA" id="ARBA00023136"/>
    </source>
</evidence>
<keyword evidence="4 7" id="KW-0812">Transmembrane</keyword>
<keyword evidence="5 7" id="KW-1133">Transmembrane helix</keyword>
<evidence type="ECO:0000256" key="1">
    <source>
        <dbReference type="ARBA" id="ARBA00004429"/>
    </source>
</evidence>
<dbReference type="Pfam" id="PF06808">
    <property type="entry name" value="DctM"/>
    <property type="match status" value="1"/>
</dbReference>
<dbReference type="InterPro" id="IPR004681">
    <property type="entry name" value="TRAP_DctM"/>
</dbReference>
<feature type="transmembrane region" description="Helical" evidence="7">
    <location>
        <begin position="50"/>
        <end position="73"/>
    </location>
</feature>
<name>A0A2U2BKK4_ALCFA</name>
<accession>A0A2U2BKK4</accession>
<evidence type="ECO:0000256" key="5">
    <source>
        <dbReference type="ARBA" id="ARBA00022989"/>
    </source>
</evidence>
<comment type="similarity">
    <text evidence="7">Belongs to the TRAP transporter large permease family.</text>
</comment>
<reference evidence="9 10" key="2">
    <citation type="submission" date="2018-05" db="EMBL/GenBank/DDBJ databases">
        <authorList>
            <person name="Lanie J.A."/>
            <person name="Ng W.-L."/>
            <person name="Kazmierczak K.M."/>
            <person name="Andrzejewski T.M."/>
            <person name="Davidsen T.M."/>
            <person name="Wayne K.J."/>
            <person name="Tettelin H."/>
            <person name="Glass J.I."/>
            <person name="Rusch D."/>
            <person name="Podicherti R."/>
            <person name="Tsui H.-C.T."/>
            <person name="Winkler M.E."/>
        </authorList>
    </citation>
    <scope>NUCLEOTIDE SEQUENCE [LARGE SCALE GENOMIC DNA]</scope>
    <source>
        <strain evidence="9 10">YBY</strain>
    </source>
</reference>
<feature type="transmembrane region" description="Helical" evidence="7">
    <location>
        <begin position="220"/>
        <end position="239"/>
    </location>
</feature>
<feature type="transmembrane region" description="Helical" evidence="7">
    <location>
        <begin position="251"/>
        <end position="269"/>
    </location>
</feature>
<keyword evidence="3 7" id="KW-0997">Cell inner membrane</keyword>
<dbReference type="PANTHER" id="PTHR33362:SF7">
    <property type="entry name" value="SLL1103 PROTEIN"/>
    <property type="match status" value="1"/>
</dbReference>
<keyword evidence="7" id="KW-0813">Transport</keyword>
<evidence type="ECO:0000259" key="8">
    <source>
        <dbReference type="Pfam" id="PF06808"/>
    </source>
</evidence>
<gene>
    <name evidence="9" type="ORF">DF183_07430</name>
</gene>
<dbReference type="RefSeq" id="WP_109088775.1">
    <property type="nucleotide sequence ID" value="NZ_QEXO01000002.1"/>
</dbReference>
<organism evidence="9 10">
    <name type="scientific">Alcaligenes faecalis</name>
    <dbReference type="NCBI Taxonomy" id="511"/>
    <lineage>
        <taxon>Bacteria</taxon>
        <taxon>Pseudomonadati</taxon>
        <taxon>Pseudomonadota</taxon>
        <taxon>Betaproteobacteria</taxon>
        <taxon>Burkholderiales</taxon>
        <taxon>Alcaligenaceae</taxon>
        <taxon>Alcaligenes</taxon>
    </lineage>
</organism>
<feature type="domain" description="TRAP C4-dicarboxylate transport system permease DctM subunit" evidence="8">
    <location>
        <begin position="12"/>
        <end position="428"/>
    </location>
</feature>
<feature type="transmembrane region" description="Helical" evidence="7">
    <location>
        <begin position="281"/>
        <end position="306"/>
    </location>
</feature>
<dbReference type="PIRSF" id="PIRSF006066">
    <property type="entry name" value="HI0050"/>
    <property type="match status" value="1"/>
</dbReference>
<comment type="subcellular location">
    <subcellularLocation>
        <location evidence="1 7">Cell inner membrane</location>
        <topology evidence="1 7">Multi-pass membrane protein</topology>
    </subcellularLocation>
</comment>
<dbReference type="InterPro" id="IPR010656">
    <property type="entry name" value="DctM"/>
</dbReference>
<evidence type="ECO:0000313" key="10">
    <source>
        <dbReference type="Proteomes" id="UP000245216"/>
    </source>
</evidence>
<dbReference type="NCBIfam" id="TIGR00786">
    <property type="entry name" value="dctM"/>
    <property type="match status" value="1"/>
</dbReference>
<keyword evidence="6 7" id="KW-0472">Membrane</keyword>
<comment type="caution">
    <text evidence="7">Lacks conserved residue(s) required for the propagation of feature annotation.</text>
</comment>
<feature type="transmembrane region" description="Helical" evidence="7">
    <location>
        <begin position="379"/>
        <end position="396"/>
    </location>
</feature>
<comment type="subunit">
    <text evidence="7">The complex comprises the extracytoplasmic solute receptor protein and the two transmembrane proteins.</text>
</comment>
<evidence type="ECO:0000256" key="2">
    <source>
        <dbReference type="ARBA" id="ARBA00022475"/>
    </source>
</evidence>
<dbReference type="Proteomes" id="UP000245216">
    <property type="component" value="Unassembled WGS sequence"/>
</dbReference>
<feature type="transmembrane region" description="Helical" evidence="7">
    <location>
        <begin position="408"/>
        <end position="432"/>
    </location>
</feature>
<protein>
    <recommendedName>
        <fullName evidence="7">TRAP transporter large permease protein</fullName>
    </recommendedName>
</protein>
<sequence>MNLWIAGLMFPALFLLIFQGMPVAFALILPSFLAGWYAFGPMVFDQMYGALYGAATNHILSAIPMFVLMGALLERSGIAARLFRTMQLWLGGLPGGLAIATIAMAATFAAAAGVVGAVEIMVGLMAIPAMKRFRYNNSLIAGTICAGGSLGTMIPPSVVAVVYASLAQVPVGELFAAMLFPGLLMTTLFVAYILIATTLKPELGPRADDEDMRRPLGEKISITMRGLVPMMLLIIAVLGSLMKGIASPTEAAALGAAAAAVLCIFYRQFNWEVFSGALRITVRITAMIMLIVAGGTMFTGAFAANGGAKLVQMLTSDLGLGSTGTIILFLGIVFLLGFVLDWTANVLICVPLFLPFIVATGLDPLWFGVMVIVVIQTSYLTPPLASSIFYLLSIAPKDMTYGQVCRGVVPFILAQLLTLLIVALFPAIATWLPQQVSGF</sequence>
<dbReference type="GO" id="GO:0022857">
    <property type="term" value="F:transmembrane transporter activity"/>
    <property type="evidence" value="ECO:0007669"/>
    <property type="project" value="UniProtKB-UniRule"/>
</dbReference>
<evidence type="ECO:0000256" key="3">
    <source>
        <dbReference type="ARBA" id="ARBA00022519"/>
    </source>
</evidence>
<feature type="transmembrane region" description="Helical" evidence="7">
    <location>
        <begin position="352"/>
        <end position="373"/>
    </location>
</feature>
<reference evidence="9 10" key="1">
    <citation type="submission" date="2018-05" db="EMBL/GenBank/DDBJ databases">
        <title>Genome Sequence of an Efficient Indole-Degrading Bacterium, Alcaligenes sp.YBY.</title>
        <authorList>
            <person name="Yang B."/>
        </authorList>
    </citation>
    <scope>NUCLEOTIDE SEQUENCE [LARGE SCALE GENOMIC DNA]</scope>
    <source>
        <strain evidence="9 10">YBY</strain>
    </source>
</reference>
<dbReference type="EMBL" id="QEXO01000002">
    <property type="protein sequence ID" value="PWE14540.1"/>
    <property type="molecule type" value="Genomic_DNA"/>
</dbReference>
<dbReference type="GO" id="GO:0005886">
    <property type="term" value="C:plasma membrane"/>
    <property type="evidence" value="ECO:0007669"/>
    <property type="project" value="UniProtKB-SubCell"/>
</dbReference>
<evidence type="ECO:0000256" key="4">
    <source>
        <dbReference type="ARBA" id="ARBA00022692"/>
    </source>
</evidence>
<dbReference type="STRING" id="511.UZ73_06380"/>
<comment type="function">
    <text evidence="7">Part of the tripartite ATP-independent periplasmic (TRAP) transport system.</text>
</comment>
<proteinExistence type="inferred from homology"/>
<dbReference type="AlphaFoldDB" id="A0A2U2BKK4"/>
<feature type="transmembrane region" description="Helical" evidence="7">
    <location>
        <begin position="139"/>
        <end position="163"/>
    </location>
</feature>
<evidence type="ECO:0000256" key="7">
    <source>
        <dbReference type="RuleBase" id="RU369079"/>
    </source>
</evidence>
<dbReference type="PANTHER" id="PTHR33362">
    <property type="entry name" value="SIALIC ACID TRAP TRANSPORTER PERMEASE PROTEIN SIAT-RELATED"/>
    <property type="match status" value="1"/>
</dbReference>